<dbReference type="SMART" id="SM00949">
    <property type="entry name" value="PAZ"/>
    <property type="match status" value="1"/>
</dbReference>
<proteinExistence type="inferred from homology"/>
<evidence type="ECO:0000259" key="2">
    <source>
        <dbReference type="PROSITE" id="PS50821"/>
    </source>
</evidence>
<evidence type="ECO:0000313" key="5">
    <source>
        <dbReference type="RefSeq" id="XP_011498662.1"/>
    </source>
</evidence>
<dbReference type="InterPro" id="IPR036085">
    <property type="entry name" value="PAZ_dom_sf"/>
</dbReference>
<dbReference type="SUPFAM" id="SSF53098">
    <property type="entry name" value="Ribonuclease H-like"/>
    <property type="match status" value="1"/>
</dbReference>
<dbReference type="GO" id="GO:0034587">
    <property type="term" value="P:piRNA processing"/>
    <property type="evidence" value="ECO:0007669"/>
    <property type="project" value="UniProtKB-ARBA"/>
</dbReference>
<dbReference type="PANTHER" id="PTHR22891">
    <property type="entry name" value="EUKARYOTIC TRANSLATION INITIATION FACTOR 2C"/>
    <property type="match status" value="1"/>
</dbReference>
<feature type="domain" description="PAZ" evidence="2">
    <location>
        <begin position="215"/>
        <end position="310"/>
    </location>
</feature>
<dbReference type="GeneID" id="105362850"/>
<dbReference type="GO" id="GO:0003723">
    <property type="term" value="F:RNA binding"/>
    <property type="evidence" value="ECO:0007669"/>
    <property type="project" value="InterPro"/>
</dbReference>
<dbReference type="PROSITE" id="PS50821">
    <property type="entry name" value="PAZ"/>
    <property type="match status" value="1"/>
</dbReference>
<reference evidence="5" key="1">
    <citation type="submission" date="2025-08" db="UniProtKB">
        <authorList>
            <consortium name="RefSeq"/>
        </authorList>
    </citation>
    <scope>IDENTIFICATION</scope>
</reference>
<dbReference type="Gene3D" id="3.40.50.2300">
    <property type="match status" value="1"/>
</dbReference>
<dbReference type="Pfam" id="PF08699">
    <property type="entry name" value="ArgoL1"/>
    <property type="match status" value="1"/>
</dbReference>
<dbReference type="SMART" id="SM00950">
    <property type="entry name" value="Piwi"/>
    <property type="match status" value="1"/>
</dbReference>
<dbReference type="InterPro" id="IPR032474">
    <property type="entry name" value="Argonaute_N"/>
</dbReference>
<dbReference type="InterPro" id="IPR003100">
    <property type="entry name" value="PAZ_dom"/>
</dbReference>
<dbReference type="InterPro" id="IPR032472">
    <property type="entry name" value="ArgoL2"/>
</dbReference>
<feature type="domain" description="Piwi" evidence="3">
    <location>
        <begin position="478"/>
        <end position="782"/>
    </location>
</feature>
<dbReference type="SUPFAM" id="SSF101690">
    <property type="entry name" value="PAZ domain"/>
    <property type="match status" value="1"/>
</dbReference>
<dbReference type="PROSITE" id="PS50822">
    <property type="entry name" value="PIWI"/>
    <property type="match status" value="1"/>
</dbReference>
<name>A0AAJ7DW68_9HYME</name>
<dbReference type="KEGG" id="csol:105362850"/>
<gene>
    <name evidence="5" type="primary">LOC105362850</name>
</gene>
<dbReference type="Gene3D" id="2.170.260.10">
    <property type="entry name" value="paz domain"/>
    <property type="match status" value="1"/>
</dbReference>
<dbReference type="Proteomes" id="UP000695007">
    <property type="component" value="Unplaced"/>
</dbReference>
<evidence type="ECO:0000256" key="1">
    <source>
        <dbReference type="RuleBase" id="RU361178"/>
    </source>
</evidence>
<dbReference type="CDD" id="cd02846">
    <property type="entry name" value="PAZ_argonaute_like"/>
    <property type="match status" value="1"/>
</dbReference>
<dbReference type="InterPro" id="IPR036397">
    <property type="entry name" value="RNaseH_sf"/>
</dbReference>
<dbReference type="Pfam" id="PF02171">
    <property type="entry name" value="Piwi"/>
    <property type="match status" value="1"/>
</dbReference>
<dbReference type="InterPro" id="IPR045246">
    <property type="entry name" value="Piwi_ago-like"/>
</dbReference>
<evidence type="ECO:0000313" key="4">
    <source>
        <dbReference type="Proteomes" id="UP000695007"/>
    </source>
</evidence>
<dbReference type="InterPro" id="IPR014811">
    <property type="entry name" value="ArgoL1"/>
</dbReference>
<keyword evidence="4" id="KW-1185">Reference proteome</keyword>
<dbReference type="Pfam" id="PF16486">
    <property type="entry name" value="ArgoN"/>
    <property type="match status" value="1"/>
</dbReference>
<dbReference type="InterPro" id="IPR012337">
    <property type="entry name" value="RNaseH-like_sf"/>
</dbReference>
<dbReference type="Pfam" id="PF16488">
    <property type="entry name" value="ArgoL2"/>
    <property type="match status" value="1"/>
</dbReference>
<dbReference type="SMART" id="SM01163">
    <property type="entry name" value="DUF1785"/>
    <property type="match status" value="1"/>
</dbReference>
<protein>
    <submittedName>
        <fullName evidence="5">Protein argonaute-2-like</fullName>
    </submittedName>
</protein>
<dbReference type="CTD" id="27161"/>
<comment type="similarity">
    <text evidence="1">Belongs to the argonaute family.</text>
</comment>
<accession>A0AAJ7DW68</accession>
<sequence length="814" mass="92410">MMQIKFGSKFQHLAIHYDVDIVPNLPKYLLRPAFKAAKSILFPNRNPAFDGKKNAFSAGRLPIADPESITVKVHNEDGREKEFRITFKIANEIDLSWLRHVKPGIEKDDNHQLGLQVLDVILRDAPSNNTITIARSFFSPPKGQVLSLGGGLDLWTGLFQSAVLGWKPYLNVDVSYKGFPKSQNVIDLLKTICSEEGGGRGRQGPNINDPNELLNLIHYNMDNIKKFLKNIKVTVEIPGQATSRRTQRINDLVKCPRDNMFVCNGSKISVEQYYKSEKKYVIKYPFLPCLWVGPRDKNIHVPPEICTIVSGQTVQKPLNPNQTASMVRYAATSTTIRKKKILEAFQSVDYERNPCMNEFDISINGEFEKVPARVLDPPQLSYQNGICRVAKGIWRPNKFLKPSSLISSDGSWTILNLTRFPDDRQLYELNNALVQTGKNVGMQIGKPVTPFRNIQLRGSDIRELSAYFNEQKKKGLKLIIVIVSETKGLYGKVKQITELNVGVLTQCLKSKTLMKLSDATLTNILLKINAKLNGINHTFETKMSRPKCLNTPCMIVGADVTHPSPDAINIPSIAAITASHDPNAFMYNVEIRLQPPRQEIISSLTEVIIIQLKYFLQKTGHQPQKIIYYRDGVSEGQFHEIMNEELMAIRRACEKLNQSYKPHITFLVVQKRHHIRLFPLQPQFSDDAHKNFNVQAGTIVDTAITHPSHIDFYLVSHASIQGTARPTKYRCLWDDSDMSEDEIENLTYFLCHMFSRCTRSVSYPTPTYYAHLAAFRARALTEDVPISLQHLQQEQLKKLTINSEILKGMPMFFV</sequence>
<dbReference type="CDD" id="cd04657">
    <property type="entry name" value="Piwi_ago-like"/>
    <property type="match status" value="1"/>
</dbReference>
<evidence type="ECO:0000259" key="3">
    <source>
        <dbReference type="PROSITE" id="PS50822"/>
    </source>
</evidence>
<organism evidence="4 5">
    <name type="scientific">Ceratosolen solmsi marchali</name>
    <dbReference type="NCBI Taxonomy" id="326594"/>
    <lineage>
        <taxon>Eukaryota</taxon>
        <taxon>Metazoa</taxon>
        <taxon>Ecdysozoa</taxon>
        <taxon>Arthropoda</taxon>
        <taxon>Hexapoda</taxon>
        <taxon>Insecta</taxon>
        <taxon>Pterygota</taxon>
        <taxon>Neoptera</taxon>
        <taxon>Endopterygota</taxon>
        <taxon>Hymenoptera</taxon>
        <taxon>Apocrita</taxon>
        <taxon>Proctotrupomorpha</taxon>
        <taxon>Chalcidoidea</taxon>
        <taxon>Agaonidae</taxon>
        <taxon>Agaoninae</taxon>
        <taxon>Ceratosolen</taxon>
    </lineage>
</organism>
<dbReference type="InterPro" id="IPR003165">
    <property type="entry name" value="Piwi"/>
</dbReference>
<dbReference type="RefSeq" id="XP_011498662.1">
    <property type="nucleotide sequence ID" value="XM_011500360.1"/>
</dbReference>
<dbReference type="Pfam" id="PF02170">
    <property type="entry name" value="PAZ"/>
    <property type="match status" value="1"/>
</dbReference>
<dbReference type="Gene3D" id="3.30.420.10">
    <property type="entry name" value="Ribonuclease H-like superfamily/Ribonuclease H"/>
    <property type="match status" value="1"/>
</dbReference>
<dbReference type="AlphaFoldDB" id="A0AAJ7DW68"/>